<dbReference type="GO" id="GO:0046872">
    <property type="term" value="F:metal ion binding"/>
    <property type="evidence" value="ECO:0007669"/>
    <property type="project" value="UniProtKB-KW"/>
</dbReference>
<evidence type="ECO:0000256" key="7">
    <source>
        <dbReference type="ARBA" id="ARBA00022692"/>
    </source>
</evidence>
<evidence type="ECO:0000256" key="8">
    <source>
        <dbReference type="ARBA" id="ARBA00022723"/>
    </source>
</evidence>
<dbReference type="GO" id="GO:0015628">
    <property type="term" value="P:protein secretion by the type II secretion system"/>
    <property type="evidence" value="ECO:0007669"/>
    <property type="project" value="InterPro"/>
</dbReference>
<evidence type="ECO:0000256" key="12">
    <source>
        <dbReference type="ARBA" id="ARBA00023136"/>
    </source>
</evidence>
<evidence type="ECO:0000313" key="17">
    <source>
        <dbReference type="EMBL" id="MDR9890610.1"/>
    </source>
</evidence>
<feature type="transmembrane region" description="Helical" evidence="15">
    <location>
        <begin position="370"/>
        <end position="391"/>
    </location>
</feature>
<evidence type="ECO:0000259" key="16">
    <source>
        <dbReference type="Pfam" id="PF00482"/>
    </source>
</evidence>
<evidence type="ECO:0000256" key="4">
    <source>
        <dbReference type="ARBA" id="ARBA00022448"/>
    </source>
</evidence>
<evidence type="ECO:0000256" key="3">
    <source>
        <dbReference type="ARBA" id="ARBA00005745"/>
    </source>
</evidence>
<dbReference type="InterPro" id="IPR003004">
    <property type="entry name" value="GspF/PilC"/>
</dbReference>
<dbReference type="InterPro" id="IPR042094">
    <property type="entry name" value="T2SS_GspF_sf"/>
</dbReference>
<comment type="caution">
    <text evidence="17">The sequence shown here is derived from an EMBL/GenBank/DDBJ whole genome shotgun (WGS) entry which is preliminary data.</text>
</comment>
<dbReference type="PANTHER" id="PTHR30012">
    <property type="entry name" value="GENERAL SECRETION PATHWAY PROTEIN"/>
    <property type="match status" value="1"/>
</dbReference>
<dbReference type="RefSeq" id="WP_310826049.1">
    <property type="nucleotide sequence ID" value="NZ_JAQGEC010000007.1"/>
</dbReference>
<dbReference type="PRINTS" id="PR00812">
    <property type="entry name" value="BCTERIALGSPF"/>
</dbReference>
<keyword evidence="6" id="KW-0997">Cell inner membrane</keyword>
<evidence type="ECO:0000256" key="13">
    <source>
        <dbReference type="ARBA" id="ARBA00030750"/>
    </source>
</evidence>
<evidence type="ECO:0000256" key="15">
    <source>
        <dbReference type="SAM" id="Phobius"/>
    </source>
</evidence>
<dbReference type="PROSITE" id="PS00874">
    <property type="entry name" value="T2SP_F"/>
    <property type="match status" value="1"/>
</dbReference>
<evidence type="ECO:0000256" key="11">
    <source>
        <dbReference type="ARBA" id="ARBA00022989"/>
    </source>
</evidence>
<evidence type="ECO:0000256" key="14">
    <source>
        <dbReference type="RuleBase" id="RU003923"/>
    </source>
</evidence>
<keyword evidence="5" id="KW-1003">Cell membrane</keyword>
<dbReference type="EMBL" id="JAQGEC010000007">
    <property type="protein sequence ID" value="MDR9890610.1"/>
    <property type="molecule type" value="Genomic_DNA"/>
</dbReference>
<evidence type="ECO:0000256" key="10">
    <source>
        <dbReference type="ARBA" id="ARBA00022927"/>
    </source>
</evidence>
<keyword evidence="12 15" id="KW-0472">Membrane</keyword>
<keyword evidence="9" id="KW-0106">Calcium</keyword>
<accession>A0AAE4DMI0</accession>
<feature type="transmembrane region" description="Helical" evidence="15">
    <location>
        <begin position="167"/>
        <end position="190"/>
    </location>
</feature>
<keyword evidence="8" id="KW-0479">Metal-binding</keyword>
<dbReference type="FunFam" id="1.20.81.30:FF:000001">
    <property type="entry name" value="Type II secretion system protein F"/>
    <property type="match status" value="2"/>
</dbReference>
<dbReference type="InterPro" id="IPR001992">
    <property type="entry name" value="T2SS_GspF/T4SS_PilC_CS"/>
</dbReference>
<protein>
    <recommendedName>
        <fullName evidence="13">General secretion pathway protein F</fullName>
    </recommendedName>
</protein>
<comment type="function">
    <text evidence="1">Component of the type II secretion system inner membrane complex required for the energy-dependent secretion of extracellular factors such as proteases and toxins from the periplasm.</text>
</comment>
<organism evidence="17 18">
    <name type="scientific">Pseudenterobacter timonensis</name>
    <dbReference type="NCBI Taxonomy" id="1755099"/>
    <lineage>
        <taxon>Bacteria</taxon>
        <taxon>Pseudomonadati</taxon>
        <taxon>Pseudomonadota</taxon>
        <taxon>Gammaproteobacteria</taxon>
        <taxon>Enterobacterales</taxon>
        <taxon>Enterobacteriaceae</taxon>
        <taxon>Pseudenterobacter</taxon>
    </lineage>
</organism>
<comment type="subcellular location">
    <subcellularLocation>
        <location evidence="2 14">Cell inner membrane</location>
        <topology evidence="2 14">Multi-pass membrane protein</topology>
    </subcellularLocation>
</comment>
<sequence>MAWYAWTATDSVGKSRRGTLQAEGPKQVRQQLREQKLMPVNIVQTSGPGAGKGGQKGARLSTPALSMFTRQLSTLVNAALPLESALKAISRQTEDKKLAAMVTEIRDKVVEGHTLFDAFSQFPRTFDKLYCTLVMAGEKTGHLGDVLEKLAEYNEQRQKMKSKLTQAMVYPITLTVVAIAVIAILLVAVVPQVIEQFVHMKQQLPLTTRTLIAVSDFLQAYGLFIAGGLAGGATGFRLWLKTDKNRFSYHRWLILRSPLKKLVCAINSARYIRTLSILQASSVPLLEGMYIAMDGIENRYARQLLEQAADTVRQGASLYQALEQAKLFPPTMLYMIASGEESGELGSLMDRAAENQESALQHRITLTLSVFEPALVVTMATVVLFIVLSILQPLLQLNNMVG</sequence>
<evidence type="ECO:0000313" key="18">
    <source>
        <dbReference type="Proteomes" id="UP001248822"/>
    </source>
</evidence>
<gene>
    <name evidence="17" type="primary">gspF</name>
    <name evidence="17" type="ORF">O7047_10235</name>
</gene>
<keyword evidence="4 14" id="KW-0813">Transport</keyword>
<evidence type="ECO:0000256" key="6">
    <source>
        <dbReference type="ARBA" id="ARBA00022519"/>
    </source>
</evidence>
<name>A0AAE4DMI0_9ENTR</name>
<dbReference type="PANTHER" id="PTHR30012:SF0">
    <property type="entry name" value="TYPE II SECRETION SYSTEM PROTEIN F-RELATED"/>
    <property type="match status" value="1"/>
</dbReference>
<proteinExistence type="inferred from homology"/>
<dbReference type="Proteomes" id="UP001248822">
    <property type="component" value="Unassembled WGS sequence"/>
</dbReference>
<feature type="domain" description="Type II secretion system protein GspF" evidence="16">
    <location>
        <begin position="68"/>
        <end position="191"/>
    </location>
</feature>
<evidence type="ECO:0000256" key="1">
    <source>
        <dbReference type="ARBA" id="ARBA00002684"/>
    </source>
</evidence>
<keyword evidence="7 14" id="KW-0812">Transmembrane</keyword>
<dbReference type="AlphaFoldDB" id="A0AAE4DMI0"/>
<feature type="transmembrane region" description="Helical" evidence="15">
    <location>
        <begin position="220"/>
        <end position="240"/>
    </location>
</feature>
<dbReference type="Pfam" id="PF00482">
    <property type="entry name" value="T2SSF"/>
    <property type="match status" value="2"/>
</dbReference>
<evidence type="ECO:0000256" key="5">
    <source>
        <dbReference type="ARBA" id="ARBA00022475"/>
    </source>
</evidence>
<dbReference type="InterPro" id="IPR018076">
    <property type="entry name" value="T2SS_GspF_dom"/>
</dbReference>
<dbReference type="GO" id="GO:0005886">
    <property type="term" value="C:plasma membrane"/>
    <property type="evidence" value="ECO:0007669"/>
    <property type="project" value="UniProtKB-SubCell"/>
</dbReference>
<feature type="domain" description="Type II secretion system protein GspF" evidence="16">
    <location>
        <begin position="272"/>
        <end position="393"/>
    </location>
</feature>
<comment type="similarity">
    <text evidence="3 14">Belongs to the GSP F family.</text>
</comment>
<evidence type="ECO:0000256" key="2">
    <source>
        <dbReference type="ARBA" id="ARBA00004429"/>
    </source>
</evidence>
<keyword evidence="11 15" id="KW-1133">Transmembrane helix</keyword>
<keyword evidence="10" id="KW-0653">Protein transport</keyword>
<dbReference type="InterPro" id="IPR011850">
    <property type="entry name" value="T2SS_GspF"/>
</dbReference>
<reference evidence="17" key="1">
    <citation type="submission" date="2022-12" db="EMBL/GenBank/DDBJ databases">
        <title>NDM-1 containing novel ST 2018 Pseudenterobacter timonensis.</title>
        <authorList>
            <person name="Halder G."/>
            <person name="Mandal S."/>
            <person name="Dutta S."/>
        </authorList>
    </citation>
    <scope>NUCLEOTIDE SEQUENCE</scope>
    <source>
        <strain evidence="17">CNCI147</strain>
    </source>
</reference>
<dbReference type="Gene3D" id="1.20.81.30">
    <property type="entry name" value="Type II secretion system (T2SS), domain F"/>
    <property type="match status" value="2"/>
</dbReference>
<evidence type="ECO:0000256" key="9">
    <source>
        <dbReference type="ARBA" id="ARBA00022837"/>
    </source>
</evidence>
<dbReference type="GO" id="GO:0015627">
    <property type="term" value="C:type II protein secretion system complex"/>
    <property type="evidence" value="ECO:0007669"/>
    <property type="project" value="InterPro"/>
</dbReference>
<dbReference type="NCBIfam" id="TIGR02120">
    <property type="entry name" value="GspF"/>
    <property type="match status" value="1"/>
</dbReference>